<protein>
    <submittedName>
        <fullName evidence="4">Uncharacterized protein</fullName>
    </submittedName>
</protein>
<proteinExistence type="predicted"/>
<feature type="coiled-coil region" evidence="1">
    <location>
        <begin position="174"/>
        <end position="201"/>
    </location>
</feature>
<feature type="transmembrane region" description="Helical" evidence="3">
    <location>
        <begin position="150"/>
        <end position="172"/>
    </location>
</feature>
<dbReference type="OrthoDB" id="2747999at2759"/>
<accession>A0A2G8S5F7</accession>
<evidence type="ECO:0000313" key="4">
    <source>
        <dbReference type="EMBL" id="PIL29019.1"/>
    </source>
</evidence>
<sequence length="326" mass="35501">MADYRALIVADVRLSVTSVNDIITSLQRETPLSSDIIQMNYPQSTIDEFIRSSLAVVDSIRSASERASSWLADTGDRLSQNLDEARRVEDDVRNTSSLLRDAEENIRATEENIRTSETNVQHAQNGLASAQSALARARDRMEEAENTHKAIHIGSMIAMIFMPIVAFGVAAVNMAAMSENLDNHYDAVRRLESELSASNTELETRRGTLAQQQGERGQLELKVAGLRSRASSLAAEGRTLSEARESLAELSRRINDCLYAVNAALSSSTSIAAMCSMRNVVTGIRGVVGGLGRDEMFAGPLTLLDEGAFGALDRRVATIRRSRLGV</sequence>
<keyword evidence="3" id="KW-0472">Membrane</keyword>
<organism evidence="4 5">
    <name type="scientific">Ganoderma sinense ZZ0214-1</name>
    <dbReference type="NCBI Taxonomy" id="1077348"/>
    <lineage>
        <taxon>Eukaryota</taxon>
        <taxon>Fungi</taxon>
        <taxon>Dikarya</taxon>
        <taxon>Basidiomycota</taxon>
        <taxon>Agaricomycotina</taxon>
        <taxon>Agaricomycetes</taxon>
        <taxon>Polyporales</taxon>
        <taxon>Polyporaceae</taxon>
        <taxon>Ganoderma</taxon>
    </lineage>
</organism>
<dbReference type="Gene3D" id="1.20.5.340">
    <property type="match status" value="1"/>
</dbReference>
<evidence type="ECO:0000256" key="3">
    <source>
        <dbReference type="SAM" id="Phobius"/>
    </source>
</evidence>
<comment type="caution">
    <text evidence="4">The sequence shown here is derived from an EMBL/GenBank/DDBJ whole genome shotgun (WGS) entry which is preliminary data.</text>
</comment>
<dbReference type="Proteomes" id="UP000230002">
    <property type="component" value="Unassembled WGS sequence"/>
</dbReference>
<reference evidence="4 5" key="1">
    <citation type="journal article" date="2015" name="Sci. Rep.">
        <title>Chromosome-level genome map provides insights into diverse defense mechanisms in the medicinal fungus Ganoderma sinense.</title>
        <authorList>
            <person name="Zhu Y."/>
            <person name="Xu J."/>
            <person name="Sun C."/>
            <person name="Zhou S."/>
            <person name="Xu H."/>
            <person name="Nelson D.R."/>
            <person name="Qian J."/>
            <person name="Song J."/>
            <person name="Luo H."/>
            <person name="Xiang L."/>
            <person name="Li Y."/>
            <person name="Xu Z."/>
            <person name="Ji A."/>
            <person name="Wang L."/>
            <person name="Lu S."/>
            <person name="Hayward A."/>
            <person name="Sun W."/>
            <person name="Li X."/>
            <person name="Schwartz D.C."/>
            <person name="Wang Y."/>
            <person name="Chen S."/>
        </authorList>
    </citation>
    <scope>NUCLEOTIDE SEQUENCE [LARGE SCALE GENOMIC DNA]</scope>
    <source>
        <strain evidence="4 5">ZZ0214-1</strain>
    </source>
</reference>
<keyword evidence="3" id="KW-1133">Transmembrane helix</keyword>
<dbReference type="AlphaFoldDB" id="A0A2G8S5F7"/>
<evidence type="ECO:0000256" key="2">
    <source>
        <dbReference type="SAM" id="MobiDB-lite"/>
    </source>
</evidence>
<gene>
    <name evidence="4" type="ORF">GSI_09067</name>
</gene>
<keyword evidence="5" id="KW-1185">Reference proteome</keyword>
<keyword evidence="3" id="KW-0812">Transmembrane</keyword>
<dbReference type="SUPFAM" id="SSF58100">
    <property type="entry name" value="Bacterial hemolysins"/>
    <property type="match status" value="1"/>
</dbReference>
<name>A0A2G8S5F7_9APHY</name>
<feature type="region of interest" description="Disordered" evidence="2">
    <location>
        <begin position="117"/>
        <end position="141"/>
    </location>
</feature>
<evidence type="ECO:0000313" key="5">
    <source>
        <dbReference type="Proteomes" id="UP000230002"/>
    </source>
</evidence>
<feature type="compositionally biased region" description="Polar residues" evidence="2">
    <location>
        <begin position="117"/>
        <end position="126"/>
    </location>
</feature>
<evidence type="ECO:0000256" key="1">
    <source>
        <dbReference type="SAM" id="Coils"/>
    </source>
</evidence>
<keyword evidence="1" id="KW-0175">Coiled coil</keyword>
<dbReference type="EMBL" id="AYKW01000023">
    <property type="protein sequence ID" value="PIL29019.1"/>
    <property type="molecule type" value="Genomic_DNA"/>
</dbReference>